<feature type="domain" description="PAC" evidence="7">
    <location>
        <begin position="86"/>
        <end position="138"/>
    </location>
</feature>
<comment type="caution">
    <text evidence="10">The sequence shown here is derived from an EMBL/GenBank/DDBJ whole genome shotgun (WGS) entry which is preliminary data.</text>
</comment>
<dbReference type="SUPFAM" id="SSF141868">
    <property type="entry name" value="EAL domain-like"/>
    <property type="match status" value="1"/>
</dbReference>
<dbReference type="InterPro" id="IPR029787">
    <property type="entry name" value="Nucleotide_cyclase"/>
</dbReference>
<dbReference type="InterPro" id="IPR001610">
    <property type="entry name" value="PAC"/>
</dbReference>
<evidence type="ECO:0000313" key="10">
    <source>
        <dbReference type="EMBL" id="RLK51688.1"/>
    </source>
</evidence>
<dbReference type="OrthoDB" id="7053140at2"/>
<feature type="domain" description="EAL" evidence="8">
    <location>
        <begin position="588"/>
        <end position="841"/>
    </location>
</feature>
<dbReference type="SMART" id="SM00065">
    <property type="entry name" value="GAF"/>
    <property type="match status" value="1"/>
</dbReference>
<dbReference type="InterPro" id="IPR000014">
    <property type="entry name" value="PAS"/>
</dbReference>
<evidence type="ECO:0000256" key="3">
    <source>
        <dbReference type="ARBA" id="ARBA00022636"/>
    </source>
</evidence>
<evidence type="ECO:0000256" key="5">
    <source>
        <dbReference type="SAM" id="MobiDB-lite"/>
    </source>
</evidence>
<evidence type="ECO:0000259" key="6">
    <source>
        <dbReference type="PROSITE" id="PS50112"/>
    </source>
</evidence>
<dbReference type="PANTHER" id="PTHR44757:SF2">
    <property type="entry name" value="BIOFILM ARCHITECTURE MAINTENANCE PROTEIN MBAA"/>
    <property type="match status" value="1"/>
</dbReference>
<dbReference type="InterPro" id="IPR029016">
    <property type="entry name" value="GAF-like_dom_sf"/>
</dbReference>
<keyword evidence="11" id="KW-1185">Reference proteome</keyword>
<dbReference type="InterPro" id="IPR012226">
    <property type="entry name" value="Diguanyl_cyclase/Pdiesterase"/>
</dbReference>
<dbReference type="NCBIfam" id="TIGR00254">
    <property type="entry name" value="GGDEF"/>
    <property type="match status" value="1"/>
</dbReference>
<proteinExistence type="predicted"/>
<dbReference type="SMART" id="SM00052">
    <property type="entry name" value="EAL"/>
    <property type="match status" value="1"/>
</dbReference>
<evidence type="ECO:0000256" key="1">
    <source>
        <dbReference type="ARBA" id="ARBA00001946"/>
    </source>
</evidence>
<dbReference type="CDD" id="cd00130">
    <property type="entry name" value="PAS"/>
    <property type="match status" value="2"/>
</dbReference>
<dbReference type="Pfam" id="PF08447">
    <property type="entry name" value="PAS_3"/>
    <property type="match status" value="1"/>
</dbReference>
<evidence type="ECO:0000256" key="4">
    <source>
        <dbReference type="ARBA" id="ARBA00051114"/>
    </source>
</evidence>
<dbReference type="InterPro" id="IPR001633">
    <property type="entry name" value="EAL_dom"/>
</dbReference>
<dbReference type="SMART" id="SM00267">
    <property type="entry name" value="GGDEF"/>
    <property type="match status" value="1"/>
</dbReference>
<dbReference type="Pfam" id="PF01590">
    <property type="entry name" value="GAF"/>
    <property type="match status" value="1"/>
</dbReference>
<dbReference type="PROSITE" id="PS50887">
    <property type="entry name" value="GGDEF"/>
    <property type="match status" value="1"/>
</dbReference>
<name>A0A498CH84_9GAMM</name>
<dbReference type="Proteomes" id="UP000275461">
    <property type="component" value="Unassembled WGS sequence"/>
</dbReference>
<evidence type="ECO:0000259" key="7">
    <source>
        <dbReference type="PROSITE" id="PS50113"/>
    </source>
</evidence>
<dbReference type="InterPro" id="IPR043128">
    <property type="entry name" value="Rev_trsase/Diguanyl_cyclase"/>
</dbReference>
<feature type="domain" description="GGDEF" evidence="9">
    <location>
        <begin position="447"/>
        <end position="579"/>
    </location>
</feature>
<gene>
    <name evidence="10" type="ORF">DFR31_1634</name>
</gene>
<dbReference type="InterPro" id="IPR035965">
    <property type="entry name" value="PAS-like_dom_sf"/>
</dbReference>
<organism evidence="10 11">
    <name type="scientific">Alkalispirillum mobile</name>
    <dbReference type="NCBI Taxonomy" id="85925"/>
    <lineage>
        <taxon>Bacteria</taxon>
        <taxon>Pseudomonadati</taxon>
        <taxon>Pseudomonadota</taxon>
        <taxon>Gammaproteobacteria</taxon>
        <taxon>Chromatiales</taxon>
        <taxon>Ectothiorhodospiraceae</taxon>
        <taxon>Alkalispirillum</taxon>
    </lineage>
</organism>
<dbReference type="InterPro" id="IPR000700">
    <property type="entry name" value="PAS-assoc_C"/>
</dbReference>
<dbReference type="SMART" id="SM00086">
    <property type="entry name" value="PAC"/>
    <property type="match status" value="2"/>
</dbReference>
<dbReference type="SMART" id="SM00091">
    <property type="entry name" value="PAS"/>
    <property type="match status" value="2"/>
</dbReference>
<dbReference type="InterPro" id="IPR013767">
    <property type="entry name" value="PAS_fold"/>
</dbReference>
<dbReference type="InterPro" id="IPR013655">
    <property type="entry name" value="PAS_fold_3"/>
</dbReference>
<dbReference type="NCBIfam" id="TIGR00229">
    <property type="entry name" value="sensory_box"/>
    <property type="match status" value="2"/>
</dbReference>
<dbReference type="GO" id="GO:0006355">
    <property type="term" value="P:regulation of DNA-templated transcription"/>
    <property type="evidence" value="ECO:0007669"/>
    <property type="project" value="InterPro"/>
</dbReference>
<dbReference type="Pfam" id="PF00990">
    <property type="entry name" value="GGDEF"/>
    <property type="match status" value="1"/>
</dbReference>
<dbReference type="InterPro" id="IPR003018">
    <property type="entry name" value="GAF"/>
</dbReference>
<dbReference type="PANTHER" id="PTHR44757">
    <property type="entry name" value="DIGUANYLATE CYCLASE DGCP"/>
    <property type="match status" value="1"/>
</dbReference>
<protein>
    <recommendedName>
        <fullName evidence="2">cyclic-guanylate-specific phosphodiesterase</fullName>
        <ecNumber evidence="2">3.1.4.52</ecNumber>
    </recommendedName>
</protein>
<dbReference type="GO" id="GO:0071111">
    <property type="term" value="F:cyclic-guanylate-specific phosphodiesterase activity"/>
    <property type="evidence" value="ECO:0007669"/>
    <property type="project" value="UniProtKB-EC"/>
</dbReference>
<dbReference type="PROSITE" id="PS50883">
    <property type="entry name" value="EAL"/>
    <property type="match status" value="1"/>
</dbReference>
<dbReference type="Gene3D" id="3.20.20.450">
    <property type="entry name" value="EAL domain"/>
    <property type="match status" value="1"/>
</dbReference>
<accession>A0A498CH84</accession>
<dbReference type="InterPro" id="IPR035919">
    <property type="entry name" value="EAL_sf"/>
</dbReference>
<evidence type="ECO:0000259" key="8">
    <source>
        <dbReference type="PROSITE" id="PS50883"/>
    </source>
</evidence>
<dbReference type="EMBL" id="RCDA01000001">
    <property type="protein sequence ID" value="RLK51688.1"/>
    <property type="molecule type" value="Genomic_DNA"/>
</dbReference>
<dbReference type="SUPFAM" id="SSF55781">
    <property type="entry name" value="GAF domain-like"/>
    <property type="match status" value="1"/>
</dbReference>
<feature type="domain" description="PAC" evidence="7">
    <location>
        <begin position="364"/>
        <end position="416"/>
    </location>
</feature>
<dbReference type="RefSeq" id="WP_147436958.1">
    <property type="nucleotide sequence ID" value="NZ_RCDA01000001.1"/>
</dbReference>
<dbReference type="FunFam" id="3.30.70.270:FF:000001">
    <property type="entry name" value="Diguanylate cyclase domain protein"/>
    <property type="match status" value="1"/>
</dbReference>
<comment type="cofactor">
    <cofactor evidence="1">
        <name>Mg(2+)</name>
        <dbReference type="ChEBI" id="CHEBI:18420"/>
    </cofactor>
</comment>
<evidence type="ECO:0000259" key="9">
    <source>
        <dbReference type="PROSITE" id="PS50887"/>
    </source>
</evidence>
<dbReference type="EC" id="3.1.4.52" evidence="2"/>
<dbReference type="SUPFAM" id="SSF55785">
    <property type="entry name" value="PYP-like sensor domain (PAS domain)"/>
    <property type="match status" value="2"/>
</dbReference>
<keyword evidence="3" id="KW-0973">c-di-GMP</keyword>
<evidence type="ECO:0000256" key="2">
    <source>
        <dbReference type="ARBA" id="ARBA00012282"/>
    </source>
</evidence>
<dbReference type="PIRSF" id="PIRSF005925">
    <property type="entry name" value="Dos"/>
    <property type="match status" value="1"/>
</dbReference>
<dbReference type="SUPFAM" id="SSF55073">
    <property type="entry name" value="Nucleotide cyclase"/>
    <property type="match status" value="1"/>
</dbReference>
<dbReference type="Pfam" id="PF00563">
    <property type="entry name" value="EAL"/>
    <property type="match status" value="1"/>
</dbReference>
<dbReference type="FunFam" id="3.20.20.450:FF:000001">
    <property type="entry name" value="Cyclic di-GMP phosphodiesterase yahA"/>
    <property type="match status" value="1"/>
</dbReference>
<dbReference type="InterPro" id="IPR052155">
    <property type="entry name" value="Biofilm_reg_signaling"/>
</dbReference>
<dbReference type="PROSITE" id="PS50112">
    <property type="entry name" value="PAS"/>
    <property type="match status" value="1"/>
</dbReference>
<dbReference type="AlphaFoldDB" id="A0A498CH84"/>
<comment type="catalytic activity">
    <reaction evidence="4">
        <text>3',3'-c-di-GMP + H2O = 5'-phosphoguanylyl(3'-&gt;5')guanosine + H(+)</text>
        <dbReference type="Rhea" id="RHEA:24902"/>
        <dbReference type="ChEBI" id="CHEBI:15377"/>
        <dbReference type="ChEBI" id="CHEBI:15378"/>
        <dbReference type="ChEBI" id="CHEBI:58754"/>
        <dbReference type="ChEBI" id="CHEBI:58805"/>
        <dbReference type="EC" id="3.1.4.52"/>
    </reaction>
    <physiologicalReaction direction="left-to-right" evidence="4">
        <dbReference type="Rhea" id="RHEA:24903"/>
    </physiologicalReaction>
</comment>
<dbReference type="Gene3D" id="3.30.70.270">
    <property type="match status" value="1"/>
</dbReference>
<dbReference type="Pfam" id="PF00989">
    <property type="entry name" value="PAS"/>
    <property type="match status" value="1"/>
</dbReference>
<feature type="domain" description="PAS" evidence="6">
    <location>
        <begin position="291"/>
        <end position="337"/>
    </location>
</feature>
<dbReference type="GO" id="GO:0071732">
    <property type="term" value="P:cellular response to nitric oxide"/>
    <property type="evidence" value="ECO:0007669"/>
    <property type="project" value="UniProtKB-ARBA"/>
</dbReference>
<dbReference type="PROSITE" id="PS50113">
    <property type="entry name" value="PAC"/>
    <property type="match status" value="2"/>
</dbReference>
<feature type="region of interest" description="Disordered" evidence="5">
    <location>
        <begin position="841"/>
        <end position="862"/>
    </location>
</feature>
<reference evidence="10 11" key="1">
    <citation type="submission" date="2018-10" db="EMBL/GenBank/DDBJ databases">
        <title>Genomic Encyclopedia of Type Strains, Phase IV (KMG-IV): sequencing the most valuable type-strain genomes for metagenomic binning, comparative biology and taxonomic classification.</title>
        <authorList>
            <person name="Goeker M."/>
        </authorList>
    </citation>
    <scope>NUCLEOTIDE SEQUENCE [LARGE SCALE GENOMIC DNA]</scope>
    <source>
        <strain evidence="10 11">DSM 12769</strain>
    </source>
</reference>
<dbReference type="Gene3D" id="3.30.450.40">
    <property type="match status" value="1"/>
</dbReference>
<dbReference type="Gene3D" id="3.30.450.20">
    <property type="entry name" value="PAS domain"/>
    <property type="match status" value="2"/>
</dbReference>
<dbReference type="CDD" id="cd01948">
    <property type="entry name" value="EAL"/>
    <property type="match status" value="1"/>
</dbReference>
<sequence length="862" mass="96338">MNIPTALPDDLRWVLDGSPAVTYALARAEQGPSFRPVFVSAHVEQLLGYAPVDWLANPMLWEQCLHPQDRARVLSNSARLQTDGWVDHEYRVRHRDGGYRWVHDRLRLLPATAERPEMAVGVWQDITARQRADNLLRTVSHLTAGVTGEAFFQALVRHLAEGMGMRYALLGELTRREPRRVRTRALYMDGGLVPNMSYNLAGTPCAEVVSNEPCLYTGDLSSYFPDDEMLHEMGVKTYFGVPILDAYGSVTGVLAFMHDEPREVSATERAVISLFAARAGTELARSRVEEQLRLTDQVFEGSRDAIIITDADSRILQVNPAFEAISGYREEELLGRTPRILQSGQQGTGFYREMWQALNENGHWQGELWNRRADGRTYPSLLSVSAVTDHQGEVTHYIGIASDITSHKAAERQINYLSHYDTLTGLGNRRMLEEELDRVVRNARGVRPVGLLFLDLDRFKNINDTLGHDTGDQLLREVAQRLQEVAGAQAMVCRVGGDEFALLVPERDHDRCARLARQLVEVVGQPYKLTERPLVVTCSVGVAMHPRDGNRREALISAADTALHYAKAHGSNHHQFHEPGMTAAAAERLHLENDLREALRRAEFELHYQPILDTRSLQVLGVEALLRWHHPEEGMIPPDRFIPLAEETGLIRPMGAWVLQTACAQAARWRELGMALSVSVNVSGEQFFGDELPRAVRDALARHRLPPEALTLEITESTLMHGSLNIEARLDDFKAIGVRLSLDDFGTGYSSLSYLKRFPIDTLKIDKSFVRDMVTDEHDRTLANTVIAMGHGLSLAVVAEGVESAEHMPLLRQAGCDRVQGYHFSRPLPARKLTEWLRAFRGNTASGPDGGTTGAAQGERTD</sequence>
<evidence type="ECO:0000313" key="11">
    <source>
        <dbReference type="Proteomes" id="UP000275461"/>
    </source>
</evidence>
<dbReference type="CDD" id="cd01949">
    <property type="entry name" value="GGDEF"/>
    <property type="match status" value="1"/>
</dbReference>
<dbReference type="InterPro" id="IPR000160">
    <property type="entry name" value="GGDEF_dom"/>
</dbReference>